<evidence type="ECO:0000256" key="13">
    <source>
        <dbReference type="ARBA" id="ARBA00023288"/>
    </source>
</evidence>
<evidence type="ECO:0000256" key="6">
    <source>
        <dbReference type="ARBA" id="ARBA00022989"/>
    </source>
</evidence>
<evidence type="ECO:0000256" key="1">
    <source>
        <dbReference type="ARBA" id="ARBA00004374"/>
    </source>
</evidence>
<evidence type="ECO:0000313" key="27">
    <source>
        <dbReference type="EMBL" id="CAF3478331.1"/>
    </source>
</evidence>
<dbReference type="PANTHER" id="PTHR10250:SF26">
    <property type="entry name" value="GLUTATHIONE S-TRANSFERASE 3, MITOCHONDRIAL"/>
    <property type="match status" value="1"/>
</dbReference>
<keyword evidence="12" id="KW-0456">Lyase</keyword>
<dbReference type="SUPFAM" id="SSF161084">
    <property type="entry name" value="MAPEG domain-like"/>
    <property type="match status" value="1"/>
</dbReference>
<dbReference type="Proteomes" id="UP000663882">
    <property type="component" value="Unassembled WGS sequence"/>
</dbReference>
<dbReference type="GO" id="GO:0004464">
    <property type="term" value="F:leukotriene-C4 synthase activity"/>
    <property type="evidence" value="ECO:0007669"/>
    <property type="project" value="UniProtKB-EC"/>
</dbReference>
<dbReference type="InterPro" id="IPR001129">
    <property type="entry name" value="Membr-assoc_MAPEG"/>
</dbReference>
<evidence type="ECO:0000256" key="2">
    <source>
        <dbReference type="ARBA" id="ARBA00010459"/>
    </source>
</evidence>
<dbReference type="GO" id="GO:0006691">
    <property type="term" value="P:leukotriene metabolic process"/>
    <property type="evidence" value="ECO:0007669"/>
    <property type="project" value="UniProtKB-ARBA"/>
</dbReference>
<evidence type="ECO:0000256" key="8">
    <source>
        <dbReference type="ARBA" id="ARBA00023098"/>
    </source>
</evidence>
<dbReference type="Proteomes" id="UP000663889">
    <property type="component" value="Unassembled WGS sequence"/>
</dbReference>
<feature type="transmembrane region" description="Helical" evidence="23">
    <location>
        <begin position="20"/>
        <end position="38"/>
    </location>
</feature>
<dbReference type="EMBL" id="CAJOAX010000013">
    <property type="protein sequence ID" value="CAF3478331.1"/>
    <property type="molecule type" value="Genomic_DNA"/>
</dbReference>
<dbReference type="Gene3D" id="1.20.120.550">
    <property type="entry name" value="Membrane associated eicosanoid/glutathione metabolism-like domain"/>
    <property type="match status" value="1"/>
</dbReference>
<keyword evidence="5" id="KW-1000">Mitochondrion outer membrane</keyword>
<dbReference type="GO" id="GO:0005741">
    <property type="term" value="C:mitochondrial outer membrane"/>
    <property type="evidence" value="ECO:0007669"/>
    <property type="project" value="UniProtKB-SubCell"/>
</dbReference>
<dbReference type="EMBL" id="CAJOBE010000006">
    <property type="protein sequence ID" value="CAF3535364.1"/>
    <property type="molecule type" value="Genomic_DNA"/>
</dbReference>
<feature type="transmembrane region" description="Helical" evidence="23">
    <location>
        <begin position="128"/>
        <end position="149"/>
    </location>
</feature>
<keyword evidence="6 23" id="KW-1133">Transmembrane helix</keyword>
<evidence type="ECO:0000256" key="15">
    <source>
        <dbReference type="ARBA" id="ARBA00037916"/>
    </source>
</evidence>
<evidence type="ECO:0000256" key="12">
    <source>
        <dbReference type="ARBA" id="ARBA00023239"/>
    </source>
</evidence>
<evidence type="ECO:0000256" key="21">
    <source>
        <dbReference type="ARBA" id="ARBA00075145"/>
    </source>
</evidence>
<dbReference type="EMBL" id="CAJNOT010000041">
    <property type="protein sequence ID" value="CAF0795720.1"/>
    <property type="molecule type" value="Genomic_DNA"/>
</dbReference>
<dbReference type="PANTHER" id="PTHR10250">
    <property type="entry name" value="MICROSOMAL GLUTATHIONE S-TRANSFERASE"/>
    <property type="match status" value="1"/>
</dbReference>
<dbReference type="GO" id="GO:0004364">
    <property type="term" value="F:glutathione transferase activity"/>
    <property type="evidence" value="ECO:0007669"/>
    <property type="project" value="TreeGrafter"/>
</dbReference>
<dbReference type="FunFam" id="1.20.120.550:FF:000004">
    <property type="entry name" value="Microsomal glutathione S-transferase 3"/>
    <property type="match status" value="1"/>
</dbReference>
<evidence type="ECO:0000256" key="9">
    <source>
        <dbReference type="ARBA" id="ARBA00023128"/>
    </source>
</evidence>
<keyword evidence="13" id="KW-0449">Lipoprotein</keyword>
<evidence type="ECO:0000313" key="25">
    <source>
        <dbReference type="EMBL" id="CAF0927781.1"/>
    </source>
</evidence>
<evidence type="ECO:0000313" key="26">
    <source>
        <dbReference type="EMBL" id="CAF1267046.1"/>
    </source>
</evidence>
<evidence type="ECO:0000256" key="4">
    <source>
        <dbReference type="ARBA" id="ARBA00022692"/>
    </source>
</evidence>
<evidence type="ECO:0000256" key="16">
    <source>
        <dbReference type="ARBA" id="ARBA00039056"/>
    </source>
</evidence>
<evidence type="ECO:0000256" key="19">
    <source>
        <dbReference type="ARBA" id="ARBA00051411"/>
    </source>
</evidence>
<evidence type="ECO:0000313" key="29">
    <source>
        <dbReference type="EMBL" id="CAF3536288.1"/>
    </source>
</evidence>
<keyword evidence="11" id="KW-0564">Palmitate</keyword>
<protein>
    <recommendedName>
        <fullName evidence="20">Glutathione S-transferase 3, mitochondrial</fullName>
        <ecNumber evidence="16">4.4.1.20</ecNumber>
    </recommendedName>
    <alternativeName>
        <fullName evidence="21">Glutathione peroxidase MGST3</fullName>
    </alternativeName>
    <alternativeName>
        <fullName evidence="22">LTC4 synthase MGST3</fullName>
    </alternativeName>
</protein>
<dbReference type="InterPro" id="IPR023352">
    <property type="entry name" value="MAPEG-like_dom_sf"/>
</dbReference>
<comment type="caution">
    <text evidence="25">The sequence shown here is derived from an EMBL/GenBank/DDBJ whole genome shotgun (WGS) entry which is preliminary data.</text>
</comment>
<gene>
    <name evidence="28" type="ORF">FNK824_LOCUS192</name>
    <name evidence="29" type="ORF">JBS370_LOCUS622</name>
    <name evidence="27" type="ORF">OTI717_LOCUS364</name>
    <name evidence="26" type="ORF">RFH988_LOCUS27985</name>
    <name evidence="25" type="ORF">SEV965_LOCUS7003</name>
    <name evidence="24" type="ORF">ZHD862_LOCUS2143</name>
</gene>
<evidence type="ECO:0000256" key="11">
    <source>
        <dbReference type="ARBA" id="ARBA00023139"/>
    </source>
</evidence>
<dbReference type="Proteomes" id="UP000663836">
    <property type="component" value="Unassembled WGS sequence"/>
</dbReference>
<dbReference type="Pfam" id="PF01124">
    <property type="entry name" value="MAPEG"/>
    <property type="match status" value="1"/>
</dbReference>
<dbReference type="Proteomes" id="UP000663874">
    <property type="component" value="Unassembled WGS sequence"/>
</dbReference>
<keyword evidence="3" id="KW-0808">Transferase</keyword>
<dbReference type="InterPro" id="IPR050997">
    <property type="entry name" value="MAPEG"/>
</dbReference>
<evidence type="ECO:0000256" key="7">
    <source>
        <dbReference type="ARBA" id="ARBA00023002"/>
    </source>
</evidence>
<dbReference type="EMBL" id="CAJNOU010000239">
    <property type="protein sequence ID" value="CAF0927781.1"/>
    <property type="molecule type" value="Genomic_DNA"/>
</dbReference>
<comment type="catalytic activity">
    <reaction evidence="19">
        <text>15-deoxy-Delta(12,14)-prostaglandin J2 + glutathione = 15-deoxy-Delta(12,14)-prostaglandin J2-S-(R)-glutathione</text>
        <dbReference type="Rhea" id="RHEA:75963"/>
        <dbReference type="ChEBI" id="CHEBI:57925"/>
        <dbReference type="ChEBI" id="CHEBI:85236"/>
        <dbReference type="ChEBI" id="CHEBI:194498"/>
    </reaction>
    <physiologicalReaction direction="left-to-right" evidence="19">
        <dbReference type="Rhea" id="RHEA:75964"/>
    </physiologicalReaction>
</comment>
<proteinExistence type="inferred from homology"/>
<comment type="similarity">
    <text evidence="2">Belongs to the MAPEG family.</text>
</comment>
<keyword evidence="7" id="KW-0560">Oxidoreductase</keyword>
<sequence>MNTNYSGPKLLTIVLSKEHGYAAGVALSSWFVLQYMGVNVMKARKRYNVEYPALYAPDSNPQGKAFNCVQRGHQNTLENYPQFLLMLGLGSVEYPLVSSIGGVIWLLGRLVYFHGYSSGQPEKREYGAFGYIGLFTMMGCSIRTIYNLLRA</sequence>
<accession>A0A814BJV2</accession>
<comment type="catalytic activity">
    <reaction evidence="18">
        <text>leukotriene C4 = leukotriene A4 + glutathione</text>
        <dbReference type="Rhea" id="RHEA:17617"/>
        <dbReference type="ChEBI" id="CHEBI:57463"/>
        <dbReference type="ChEBI" id="CHEBI:57925"/>
        <dbReference type="ChEBI" id="CHEBI:57973"/>
        <dbReference type="EC" id="4.4.1.20"/>
    </reaction>
    <physiologicalReaction direction="right-to-left" evidence="18">
        <dbReference type="Rhea" id="RHEA:17619"/>
    </physiologicalReaction>
</comment>
<dbReference type="GO" id="GO:0005635">
    <property type="term" value="C:nuclear envelope"/>
    <property type="evidence" value="ECO:0007669"/>
    <property type="project" value="TreeGrafter"/>
</dbReference>
<comment type="catalytic activity">
    <reaction evidence="17">
        <text>(5S)-hydroperoxy-(6E,8Z,11Z,14Z)-eicosatetraenoate + 2 glutathione = (5S)-hydroxy-(6E,8Z,11Z,14Z)-eicosatetraenoate + glutathione disulfide + H2O</text>
        <dbReference type="Rhea" id="RHEA:48620"/>
        <dbReference type="ChEBI" id="CHEBI:15377"/>
        <dbReference type="ChEBI" id="CHEBI:57450"/>
        <dbReference type="ChEBI" id="CHEBI:57925"/>
        <dbReference type="ChEBI" id="CHEBI:58297"/>
        <dbReference type="ChEBI" id="CHEBI:90632"/>
    </reaction>
    <physiologicalReaction direction="left-to-right" evidence="17">
        <dbReference type="Rhea" id="RHEA:48621"/>
    </physiologicalReaction>
</comment>
<evidence type="ECO:0000256" key="22">
    <source>
        <dbReference type="ARBA" id="ARBA00076908"/>
    </source>
</evidence>
<comment type="pathway">
    <text evidence="14">Lipid metabolism; leukotriene C4 biosynthesis.</text>
</comment>
<dbReference type="GO" id="GO:0005783">
    <property type="term" value="C:endoplasmic reticulum"/>
    <property type="evidence" value="ECO:0007669"/>
    <property type="project" value="TreeGrafter"/>
</dbReference>
<evidence type="ECO:0000256" key="20">
    <source>
        <dbReference type="ARBA" id="ARBA00069748"/>
    </source>
</evidence>
<dbReference type="Proteomes" id="UP000663864">
    <property type="component" value="Unassembled WGS sequence"/>
</dbReference>
<evidence type="ECO:0000256" key="23">
    <source>
        <dbReference type="SAM" id="Phobius"/>
    </source>
</evidence>
<keyword evidence="8" id="KW-0443">Lipid metabolism</keyword>
<comment type="subcellular location">
    <subcellularLocation>
        <location evidence="1">Mitochondrion outer membrane</location>
        <topology evidence="1">Multi-pass membrane protein</topology>
    </subcellularLocation>
</comment>
<evidence type="ECO:0000256" key="3">
    <source>
        <dbReference type="ARBA" id="ARBA00022679"/>
    </source>
</evidence>
<reference evidence="25" key="1">
    <citation type="submission" date="2021-02" db="EMBL/GenBank/DDBJ databases">
        <authorList>
            <person name="Nowell W R."/>
        </authorList>
    </citation>
    <scope>NUCLEOTIDE SEQUENCE</scope>
</reference>
<feature type="transmembrane region" description="Helical" evidence="23">
    <location>
        <begin position="83"/>
        <end position="108"/>
    </location>
</feature>
<evidence type="ECO:0000313" key="30">
    <source>
        <dbReference type="Proteomes" id="UP000663889"/>
    </source>
</evidence>
<evidence type="ECO:0000256" key="5">
    <source>
        <dbReference type="ARBA" id="ARBA00022787"/>
    </source>
</evidence>
<name>A0A814BJV2_9BILA</name>
<organism evidence="25 30">
    <name type="scientific">Rotaria sordida</name>
    <dbReference type="NCBI Taxonomy" id="392033"/>
    <lineage>
        <taxon>Eukaryota</taxon>
        <taxon>Metazoa</taxon>
        <taxon>Spiralia</taxon>
        <taxon>Gnathifera</taxon>
        <taxon>Rotifera</taxon>
        <taxon>Eurotatoria</taxon>
        <taxon>Bdelloidea</taxon>
        <taxon>Philodinida</taxon>
        <taxon>Philodinidae</taxon>
        <taxon>Rotaria</taxon>
    </lineage>
</organism>
<evidence type="ECO:0000256" key="10">
    <source>
        <dbReference type="ARBA" id="ARBA00023136"/>
    </source>
</evidence>
<dbReference type="AlphaFoldDB" id="A0A814BJV2"/>
<dbReference type="GO" id="GO:0006629">
    <property type="term" value="P:lipid metabolic process"/>
    <property type="evidence" value="ECO:0007669"/>
    <property type="project" value="UniProtKB-KW"/>
</dbReference>
<evidence type="ECO:0000256" key="17">
    <source>
        <dbReference type="ARBA" id="ARBA00043664"/>
    </source>
</evidence>
<evidence type="ECO:0000313" key="24">
    <source>
        <dbReference type="EMBL" id="CAF0795720.1"/>
    </source>
</evidence>
<dbReference type="OrthoDB" id="410651at2759"/>
<evidence type="ECO:0000313" key="28">
    <source>
        <dbReference type="EMBL" id="CAF3535364.1"/>
    </source>
</evidence>
<keyword evidence="9" id="KW-0496">Mitochondrion</keyword>
<dbReference type="EC" id="4.4.1.20" evidence="16"/>
<dbReference type="EMBL" id="CAJNOO010002427">
    <property type="protein sequence ID" value="CAF1267046.1"/>
    <property type="molecule type" value="Genomic_DNA"/>
</dbReference>
<comment type="pathway">
    <text evidence="15">Lipid metabolism; arachidonate metabolism.</text>
</comment>
<evidence type="ECO:0000256" key="18">
    <source>
        <dbReference type="ARBA" id="ARBA00049298"/>
    </source>
</evidence>
<evidence type="ECO:0000256" key="14">
    <source>
        <dbReference type="ARBA" id="ARBA00037884"/>
    </source>
</evidence>
<dbReference type="GO" id="GO:0004602">
    <property type="term" value="F:glutathione peroxidase activity"/>
    <property type="evidence" value="ECO:0007669"/>
    <property type="project" value="TreeGrafter"/>
</dbReference>
<keyword evidence="4 23" id="KW-0812">Transmembrane</keyword>
<dbReference type="EMBL" id="CAJOBD010000018">
    <property type="protein sequence ID" value="CAF3536288.1"/>
    <property type="molecule type" value="Genomic_DNA"/>
</dbReference>
<keyword evidence="10 23" id="KW-0472">Membrane</keyword>
<dbReference type="Proteomes" id="UP000663823">
    <property type="component" value="Unassembled WGS sequence"/>
</dbReference>